<comment type="pathway">
    <text evidence="1">Protein modification; protein ubiquitination.</text>
</comment>
<accession>A0AA38GV72</accession>
<dbReference type="Gene3D" id="3.30.710.10">
    <property type="entry name" value="Potassium Channel Kv1.1, Chain A"/>
    <property type="match status" value="1"/>
</dbReference>
<evidence type="ECO:0000256" key="3">
    <source>
        <dbReference type="SAM" id="MobiDB-lite"/>
    </source>
</evidence>
<evidence type="ECO:0000256" key="1">
    <source>
        <dbReference type="ARBA" id="ARBA00004906"/>
    </source>
</evidence>
<proteinExistence type="predicted"/>
<evidence type="ECO:0000313" key="6">
    <source>
        <dbReference type="Proteomes" id="UP000824469"/>
    </source>
</evidence>
<reference evidence="5 6" key="1">
    <citation type="journal article" date="2021" name="Nat. Plants">
        <title>The Taxus genome provides insights into paclitaxel biosynthesis.</title>
        <authorList>
            <person name="Xiong X."/>
            <person name="Gou J."/>
            <person name="Liao Q."/>
            <person name="Li Y."/>
            <person name="Zhou Q."/>
            <person name="Bi G."/>
            <person name="Li C."/>
            <person name="Du R."/>
            <person name="Wang X."/>
            <person name="Sun T."/>
            <person name="Guo L."/>
            <person name="Liang H."/>
            <person name="Lu P."/>
            <person name="Wu Y."/>
            <person name="Zhang Z."/>
            <person name="Ro D.K."/>
            <person name="Shang Y."/>
            <person name="Huang S."/>
            <person name="Yan J."/>
        </authorList>
    </citation>
    <scope>NUCLEOTIDE SEQUENCE [LARGE SCALE GENOMIC DNA]</scope>
    <source>
        <strain evidence="5">Ta-2019</strain>
    </source>
</reference>
<gene>
    <name evidence="5" type="ORF">KI387_001069</name>
</gene>
<feature type="domain" description="NPH3" evidence="4">
    <location>
        <begin position="210"/>
        <end position="498"/>
    </location>
</feature>
<dbReference type="InterPro" id="IPR043454">
    <property type="entry name" value="NPH3/RPT2-like"/>
</dbReference>
<dbReference type="Pfam" id="PF03000">
    <property type="entry name" value="NPH3"/>
    <property type="match status" value="1"/>
</dbReference>
<dbReference type="AlphaFoldDB" id="A0AA38GV72"/>
<evidence type="ECO:0000259" key="4">
    <source>
        <dbReference type="PROSITE" id="PS51649"/>
    </source>
</evidence>
<feature type="non-terminal residue" evidence="5">
    <location>
        <position position="622"/>
    </location>
</feature>
<dbReference type="InterPro" id="IPR011333">
    <property type="entry name" value="SKP1/BTB/POZ_sf"/>
</dbReference>
<comment type="caution">
    <text evidence="5">The sequence shown here is derived from an EMBL/GenBank/DDBJ whole genome shotgun (WGS) entry which is preliminary data.</text>
</comment>
<dbReference type="EMBL" id="JAHRHJ020000001">
    <property type="protein sequence ID" value="KAH9328961.1"/>
    <property type="molecule type" value="Genomic_DNA"/>
</dbReference>
<evidence type="ECO:0000313" key="5">
    <source>
        <dbReference type="EMBL" id="KAH9328961.1"/>
    </source>
</evidence>
<evidence type="ECO:0000256" key="2">
    <source>
        <dbReference type="ARBA" id="ARBA00022786"/>
    </source>
</evidence>
<protein>
    <recommendedName>
        <fullName evidence="4">NPH3 domain-containing protein</fullName>
    </recommendedName>
</protein>
<name>A0AA38GV72_TAXCH</name>
<feature type="compositionally biased region" description="Basic and acidic residues" evidence="3">
    <location>
        <begin position="595"/>
        <end position="606"/>
    </location>
</feature>
<keyword evidence="2" id="KW-0833">Ubl conjugation pathway</keyword>
<dbReference type="OMA" id="YSHHELN"/>
<feature type="region of interest" description="Disordered" evidence="3">
    <location>
        <begin position="595"/>
        <end position="622"/>
    </location>
</feature>
<sequence>MIHRSERSSGSADSTVESELQKTIWKWCEGTGLPTTVTVCMQNRCYKLHKYPLLSRSGYLKRKLSESLEIRLPKSCPGGVEIFELVAKFCYGCAILMNPLNVAALRCAAEFFEMTEDFGRGNLCERSDLYLTQVVLQSWEDTLIVLQKCQCLLPLADKLLIVSRCIESLAFMACMEVLDPEHTRTKSGIAPECQFWSEIGASFRETTAEDRWITDLLALPFLFFERIIASIRRQGMKEKFVSPVIVMYANKWILSNRSHTGSDTLKGRLLEGIIRLLPRGRSTVIPVHFLFSLLSETLSYGSSNESKAQLHTRIASQLDLATIEDFLLPVLTENKNNFRITCTPEVESMRTIVSMFISQEYMNGRTDESAELGLGCEEALNRSSTSWCSFNKSTVSTVANMWDEYLAHIALDAVLSPSKFLELVEVIPTSARSAHDMLYKAVHTYLMAHPQVSQQERQSVCKYLSCQKLSQETCIHAVQNGLMPLRLIVQAMFIQQLHTRQALRSHNNICGSSTSMRLDSSSTRAWDYSHHELNSTTNSADNNNNYEQGLPLGILLERDAAFRQEEATRADFEATSFRLKNLEQELVCMRKNLQENKDKNHADNRQQRHNNNINVNSSSAKS</sequence>
<feature type="compositionally biased region" description="Polar residues" evidence="3">
    <location>
        <begin position="609"/>
        <end position="622"/>
    </location>
</feature>
<dbReference type="Proteomes" id="UP000824469">
    <property type="component" value="Unassembled WGS sequence"/>
</dbReference>
<organism evidence="5 6">
    <name type="scientific">Taxus chinensis</name>
    <name type="common">Chinese yew</name>
    <name type="synonym">Taxus wallichiana var. chinensis</name>
    <dbReference type="NCBI Taxonomy" id="29808"/>
    <lineage>
        <taxon>Eukaryota</taxon>
        <taxon>Viridiplantae</taxon>
        <taxon>Streptophyta</taxon>
        <taxon>Embryophyta</taxon>
        <taxon>Tracheophyta</taxon>
        <taxon>Spermatophyta</taxon>
        <taxon>Pinopsida</taxon>
        <taxon>Pinidae</taxon>
        <taxon>Conifers II</taxon>
        <taxon>Cupressales</taxon>
        <taxon>Taxaceae</taxon>
        <taxon>Taxus</taxon>
    </lineage>
</organism>
<dbReference type="SUPFAM" id="SSF54695">
    <property type="entry name" value="POZ domain"/>
    <property type="match status" value="1"/>
</dbReference>
<keyword evidence="6" id="KW-1185">Reference proteome</keyword>
<dbReference type="PANTHER" id="PTHR32370">
    <property type="entry name" value="OS12G0117600 PROTEIN"/>
    <property type="match status" value="1"/>
</dbReference>
<dbReference type="InterPro" id="IPR027356">
    <property type="entry name" value="NPH3_dom"/>
</dbReference>
<dbReference type="PROSITE" id="PS51649">
    <property type="entry name" value="NPH3"/>
    <property type="match status" value="1"/>
</dbReference>